<name>A0ABR4NUS4_9SACH</name>
<dbReference type="InterPro" id="IPR000073">
    <property type="entry name" value="AB_hydrolase_1"/>
</dbReference>
<feature type="transmembrane region" description="Helical" evidence="2">
    <location>
        <begin position="121"/>
        <end position="144"/>
    </location>
</feature>
<protein>
    <recommendedName>
        <fullName evidence="3">AB hydrolase-1 domain-containing protein</fullName>
    </recommendedName>
</protein>
<keyword evidence="2" id="KW-1133">Transmembrane helix</keyword>
<keyword evidence="5" id="KW-1185">Reference proteome</keyword>
<dbReference type="Gene3D" id="3.40.50.1820">
    <property type="entry name" value="alpha/beta hydrolase"/>
    <property type="match status" value="1"/>
</dbReference>
<feature type="region of interest" description="Disordered" evidence="1">
    <location>
        <begin position="60"/>
        <end position="93"/>
    </location>
</feature>
<feature type="transmembrane region" description="Helical" evidence="2">
    <location>
        <begin position="156"/>
        <end position="177"/>
    </location>
</feature>
<feature type="compositionally biased region" description="Low complexity" evidence="1">
    <location>
        <begin position="67"/>
        <end position="79"/>
    </location>
</feature>
<dbReference type="PANTHER" id="PTHR43139">
    <property type="entry name" value="SI:DKEY-122A22.2"/>
    <property type="match status" value="1"/>
</dbReference>
<dbReference type="Pfam" id="PF10329">
    <property type="entry name" value="DUF2417"/>
    <property type="match status" value="1"/>
</dbReference>
<dbReference type="InterPro" id="IPR052370">
    <property type="entry name" value="Meta-cleavage_hydrolase"/>
</dbReference>
<dbReference type="Proteomes" id="UP001623330">
    <property type="component" value="Unassembled WGS sequence"/>
</dbReference>
<dbReference type="SUPFAM" id="SSF53474">
    <property type="entry name" value="alpha/beta-Hydrolases"/>
    <property type="match status" value="1"/>
</dbReference>
<gene>
    <name evidence="4" type="ORF">RNJ44_04395</name>
</gene>
<accession>A0ABR4NUS4</accession>
<organism evidence="4 5">
    <name type="scientific">Nakaseomyces bracarensis</name>
    <dbReference type="NCBI Taxonomy" id="273131"/>
    <lineage>
        <taxon>Eukaryota</taxon>
        <taxon>Fungi</taxon>
        <taxon>Dikarya</taxon>
        <taxon>Ascomycota</taxon>
        <taxon>Saccharomycotina</taxon>
        <taxon>Saccharomycetes</taxon>
        <taxon>Saccharomycetales</taxon>
        <taxon>Saccharomycetaceae</taxon>
        <taxon>Nakaseomyces</taxon>
    </lineage>
</organism>
<evidence type="ECO:0000256" key="1">
    <source>
        <dbReference type="SAM" id="MobiDB-lite"/>
    </source>
</evidence>
<proteinExistence type="predicted"/>
<dbReference type="Pfam" id="PF00561">
    <property type="entry name" value="Abhydrolase_1"/>
    <property type="match status" value="1"/>
</dbReference>
<keyword evidence="2" id="KW-0812">Transmembrane</keyword>
<feature type="domain" description="AB hydrolase-1" evidence="3">
    <location>
        <begin position="363"/>
        <end position="623"/>
    </location>
</feature>
<feature type="transmembrane region" description="Helical" evidence="2">
    <location>
        <begin position="282"/>
        <end position="303"/>
    </location>
</feature>
<feature type="region of interest" description="Disordered" evidence="1">
    <location>
        <begin position="36"/>
        <end position="55"/>
    </location>
</feature>
<dbReference type="PANTHER" id="PTHR43139:SF52">
    <property type="entry name" value="SI:DKEY-122A22.2"/>
    <property type="match status" value="1"/>
</dbReference>
<dbReference type="InterPro" id="IPR029058">
    <property type="entry name" value="AB_hydrolase_fold"/>
</dbReference>
<dbReference type="EMBL" id="JBEVYD010000005">
    <property type="protein sequence ID" value="KAL3232479.1"/>
    <property type="molecule type" value="Genomic_DNA"/>
</dbReference>
<keyword evidence="2" id="KW-0472">Membrane</keyword>
<sequence>MPISVSTSNRSIKSVPQSSINNNSSLNMVARNATNEYDYPDNTNEAQPLISPNESQRRIGSNYESLNNTNDTNNENSSSNDRDHNNNSNNDNPAMAIAHDIQDKLFKMHKDYKTFIHNSKWILNVFICINTLWFIITIISDFFFNMNIFGFNNRYGSFNDLVLIFLAIVANCLNLWFNQLGLYSSLDVVQNISLCLLTLFNLFLLIVVGFTRERIGSITIFTYLWTALSFAIGAVLDFYLLKFNDHLNENRSRRIQLETEGDQGSESKHTLKEWILIATRSVFKLCMLIFMAFFTLNTMLTAWDIHRTSKNIVTSYPPKDISIESASYDNYHWIDDSHTYKIHITCYGDIYNHTDLDNDNQQPIVLFEHGGYDTAYLSGTWIQELYHLNRIKRFCKYERPGYGLSDSPPAPISISMVAEGLKYALLNEAKIKGPFVTVGYDMGGLFTRVFTAKNVDIVEGMMLVDSWHEDLLLKNYLQRLLPPIDDDDPSRNPDDRSWLPSEIGRLNEFKLWWKGIWSTMGTRLQTSWLLAHHGSRDRIFGRDLKFQGRFLRTKFLEGVTSSILSYRDVVNSNDKIIDVKTSIVSSKEMVKKSYRWGNWQRELTKISRKTQEWKVVDGGHEIYKYNLGKQQAQDVLLRLVGEKDRY</sequence>
<evidence type="ECO:0000313" key="4">
    <source>
        <dbReference type="EMBL" id="KAL3232479.1"/>
    </source>
</evidence>
<evidence type="ECO:0000259" key="3">
    <source>
        <dbReference type="Pfam" id="PF00561"/>
    </source>
</evidence>
<evidence type="ECO:0000256" key="2">
    <source>
        <dbReference type="SAM" id="Phobius"/>
    </source>
</evidence>
<evidence type="ECO:0000313" key="5">
    <source>
        <dbReference type="Proteomes" id="UP001623330"/>
    </source>
</evidence>
<feature type="transmembrane region" description="Helical" evidence="2">
    <location>
        <begin position="189"/>
        <end position="208"/>
    </location>
</feature>
<comment type="caution">
    <text evidence="4">The sequence shown here is derived from an EMBL/GenBank/DDBJ whole genome shotgun (WGS) entry which is preliminary data.</text>
</comment>
<reference evidence="4 5" key="1">
    <citation type="submission" date="2024-05" db="EMBL/GenBank/DDBJ databases">
        <title>Long read based assembly of the Candida bracarensis genome reveals expanded adhesin content.</title>
        <authorList>
            <person name="Marcet-Houben M."/>
            <person name="Ksiezopolska E."/>
            <person name="Gabaldon T."/>
        </authorList>
    </citation>
    <scope>NUCLEOTIDE SEQUENCE [LARGE SCALE GENOMIC DNA]</scope>
    <source>
        <strain evidence="4 5">CBM6</strain>
    </source>
</reference>
<feature type="region of interest" description="Disordered" evidence="1">
    <location>
        <begin position="1"/>
        <end position="25"/>
    </location>
</feature>
<dbReference type="InterPro" id="IPR019431">
    <property type="entry name" value="DUF2417"/>
</dbReference>
<feature type="transmembrane region" description="Helical" evidence="2">
    <location>
        <begin position="220"/>
        <end position="241"/>
    </location>
</feature>